<reference evidence="1" key="1">
    <citation type="submission" date="2009-07" db="EMBL/GenBank/DDBJ databases">
        <authorList>
            <person name="Weinstock G."/>
            <person name="Sodergren E."/>
            <person name="Clifton S."/>
            <person name="Fulton L."/>
            <person name="Fulton B."/>
            <person name="Courtney L."/>
            <person name="Fronick C."/>
            <person name="Harrison M."/>
            <person name="Strong C."/>
            <person name="Farmer C."/>
            <person name="Delahaunty K."/>
            <person name="Markovic C."/>
            <person name="Hall O."/>
            <person name="Minx P."/>
            <person name="Tomlinson C."/>
            <person name="Mitreva M."/>
            <person name="Nelson J."/>
            <person name="Hou S."/>
            <person name="Wollam A."/>
            <person name="Pepin K.H."/>
            <person name="Johnson M."/>
            <person name="Bhonagiri V."/>
            <person name="Nash W.E."/>
            <person name="Warren W."/>
            <person name="Chinwalla A."/>
            <person name="Mardis E.R."/>
            <person name="Wilson R.K."/>
        </authorList>
    </citation>
    <scope>NUCLEOTIDE SEQUENCE [LARGE SCALE GENOMIC DNA]</scope>
    <source>
        <strain evidence="1">DSM 14469</strain>
    </source>
</reference>
<dbReference type="AlphaFoldDB" id="C6LMA8"/>
<evidence type="ECO:0000313" key="2">
    <source>
        <dbReference type="Proteomes" id="UP000005561"/>
    </source>
</evidence>
<comment type="caution">
    <text evidence="1">The sequence shown here is derived from an EMBL/GenBank/DDBJ whole genome shotgun (WGS) entry which is preliminary data.</text>
</comment>
<dbReference type="RefSeq" id="WP_006864559.1">
    <property type="nucleotide sequence ID" value="NZ_ACCL02000040.1"/>
</dbReference>
<dbReference type="Proteomes" id="UP000005561">
    <property type="component" value="Unassembled WGS sequence"/>
</dbReference>
<evidence type="ECO:0000313" key="1">
    <source>
        <dbReference type="EMBL" id="EET58249.1"/>
    </source>
</evidence>
<accession>C6LMA8</accession>
<organism evidence="1 2">
    <name type="scientific">Marvinbryantia formatexigens DSM 14469</name>
    <dbReference type="NCBI Taxonomy" id="478749"/>
    <lineage>
        <taxon>Bacteria</taxon>
        <taxon>Bacillati</taxon>
        <taxon>Bacillota</taxon>
        <taxon>Clostridia</taxon>
        <taxon>Lachnospirales</taxon>
        <taxon>Lachnospiraceae</taxon>
        <taxon>Marvinbryantia</taxon>
    </lineage>
</organism>
<dbReference type="InterPro" id="IPR010093">
    <property type="entry name" value="SinI_DNA-bd"/>
</dbReference>
<dbReference type="STRING" id="168384.SAMN05660368_04047"/>
<sequence>MANKHSVAESGKTTVPVNEKYMLTIKEASEYFSIGVKKMRRLAEDNLGRFAVYSGNRYLIIRTKFEKFIEESSAV</sequence>
<dbReference type="Pfam" id="PF09035">
    <property type="entry name" value="Tn916-Xis"/>
    <property type="match status" value="1"/>
</dbReference>
<dbReference type="OrthoDB" id="1913083at2"/>
<dbReference type="InterPro" id="IPR038148">
    <property type="entry name" value="Tn1545/Tn916_Xis"/>
</dbReference>
<keyword evidence="2" id="KW-1185">Reference proteome</keyword>
<dbReference type="NCBIfam" id="TIGR01764">
    <property type="entry name" value="excise"/>
    <property type="match status" value="1"/>
</dbReference>
<dbReference type="GO" id="GO:0003677">
    <property type="term" value="F:DNA binding"/>
    <property type="evidence" value="ECO:0007669"/>
    <property type="project" value="InterPro"/>
</dbReference>
<dbReference type="Gene3D" id="3.90.105.50">
    <property type="match status" value="1"/>
</dbReference>
<protein>
    <submittedName>
        <fullName evidence="1">DNA binding domain, excisionase family</fullName>
    </submittedName>
</protein>
<dbReference type="InterPro" id="IPR015122">
    <property type="entry name" value="Tn916-Xis"/>
</dbReference>
<gene>
    <name evidence="1" type="ORF">BRYFOR_09807</name>
</gene>
<dbReference type="EMBL" id="ACCL02000040">
    <property type="protein sequence ID" value="EET58249.1"/>
    <property type="molecule type" value="Genomic_DNA"/>
</dbReference>
<proteinExistence type="predicted"/>
<dbReference type="eggNOG" id="ENOG50334H6">
    <property type="taxonomic scope" value="Bacteria"/>
</dbReference>
<name>C6LMA8_9FIRM</name>